<dbReference type="InterPro" id="IPR052998">
    <property type="entry name" value="Hetero-Diels-Alderase-like"/>
</dbReference>
<feature type="chain" id="PRO_5034260862" description="SMP-30/Gluconolactonase/LRE-like region domain-containing protein" evidence="1">
    <location>
        <begin position="22"/>
        <end position="352"/>
    </location>
</feature>
<evidence type="ECO:0008006" key="4">
    <source>
        <dbReference type="Google" id="ProtNLM"/>
    </source>
</evidence>
<dbReference type="Gene3D" id="2.120.10.30">
    <property type="entry name" value="TolB, C-terminal domain"/>
    <property type="match status" value="1"/>
</dbReference>
<dbReference type="Proteomes" id="UP000664534">
    <property type="component" value="Unassembled WGS sequence"/>
</dbReference>
<reference evidence="2" key="1">
    <citation type="submission" date="2021-03" db="EMBL/GenBank/DDBJ databases">
        <authorList>
            <person name="Tagirdzhanova G."/>
        </authorList>
    </citation>
    <scope>NUCLEOTIDE SEQUENCE</scope>
</reference>
<comment type="caution">
    <text evidence="2">The sequence shown here is derived from an EMBL/GenBank/DDBJ whole genome shotgun (WGS) entry which is preliminary data.</text>
</comment>
<feature type="signal peptide" evidence="1">
    <location>
        <begin position="1"/>
        <end position="21"/>
    </location>
</feature>
<dbReference type="PANTHER" id="PTHR42060">
    <property type="entry name" value="NHL REPEAT-CONTAINING PROTEIN-RELATED"/>
    <property type="match status" value="1"/>
</dbReference>
<keyword evidence="3" id="KW-1185">Reference proteome</keyword>
<dbReference type="EMBL" id="CAJPDT010000158">
    <property type="protein sequence ID" value="CAF9941807.1"/>
    <property type="molecule type" value="Genomic_DNA"/>
</dbReference>
<dbReference type="OrthoDB" id="9977941at2759"/>
<accession>A0A8H3PIR0</accession>
<name>A0A8H3PIR0_9LECA</name>
<evidence type="ECO:0000313" key="3">
    <source>
        <dbReference type="Proteomes" id="UP000664534"/>
    </source>
</evidence>
<organism evidence="2 3">
    <name type="scientific">Imshaugia aleurites</name>
    <dbReference type="NCBI Taxonomy" id="172621"/>
    <lineage>
        <taxon>Eukaryota</taxon>
        <taxon>Fungi</taxon>
        <taxon>Dikarya</taxon>
        <taxon>Ascomycota</taxon>
        <taxon>Pezizomycotina</taxon>
        <taxon>Lecanoromycetes</taxon>
        <taxon>OSLEUM clade</taxon>
        <taxon>Lecanoromycetidae</taxon>
        <taxon>Lecanorales</taxon>
        <taxon>Lecanorineae</taxon>
        <taxon>Parmeliaceae</taxon>
        <taxon>Imshaugia</taxon>
    </lineage>
</organism>
<dbReference type="InterPro" id="IPR011042">
    <property type="entry name" value="6-blade_b-propeller_TolB-like"/>
</dbReference>
<evidence type="ECO:0000256" key="1">
    <source>
        <dbReference type="SAM" id="SignalP"/>
    </source>
</evidence>
<protein>
    <recommendedName>
        <fullName evidence="4">SMP-30/Gluconolactonase/LRE-like region domain-containing protein</fullName>
    </recommendedName>
</protein>
<dbReference type="SUPFAM" id="SSF63829">
    <property type="entry name" value="Calcium-dependent phosphotriesterase"/>
    <property type="match status" value="1"/>
</dbReference>
<dbReference type="PANTHER" id="PTHR42060:SF1">
    <property type="entry name" value="NHL REPEAT-CONTAINING PROTEIN"/>
    <property type="match status" value="1"/>
</dbReference>
<keyword evidence="1" id="KW-0732">Signal</keyword>
<evidence type="ECO:0000313" key="2">
    <source>
        <dbReference type="EMBL" id="CAF9941807.1"/>
    </source>
</evidence>
<gene>
    <name evidence="2" type="ORF">IMSHALPRED_002909</name>
</gene>
<proteinExistence type="predicted"/>
<sequence>MHFYSPYLPLLPIILTSLISASPTSRHAIRAATRSPTVTSIHNFTLDTWVENLAVRANGQILATLLTTPQVYQVDPNPSSANPATLVHTFPSTTGCLGITELSPDIFYVVTGNFSISAVGSTPGSYSVWELNMAGFAAGGTPIAAAKIADFPQSVFLNGMTALEPVGGNTLLIADSGAGAVWSLNVDTRAVSKIITDPLMAPTSGADPAVGINGVKVRDQTLYFSNTDQQLIGKVALNANGSARGPATIVVGNAPGADDFQLDVLGNLFIAGDNELRFHGTVEGTGGPPDVVTNSSLVAGSTAVEFGRLATDLVSVYVSTNGGQGQYFSREFTNPGEIVRVDVLAAGWPKLR</sequence>
<dbReference type="AlphaFoldDB" id="A0A8H3PIR0"/>